<comment type="caution">
    <text evidence="1">The sequence shown here is derived from an EMBL/GenBank/DDBJ whole genome shotgun (WGS) entry which is preliminary data.</text>
</comment>
<evidence type="ECO:0000313" key="2">
    <source>
        <dbReference type="Proteomes" id="UP000324800"/>
    </source>
</evidence>
<evidence type="ECO:0000313" key="1">
    <source>
        <dbReference type="EMBL" id="KAA6364960.1"/>
    </source>
</evidence>
<organism evidence="1 2">
    <name type="scientific">Streblomastix strix</name>
    <dbReference type="NCBI Taxonomy" id="222440"/>
    <lineage>
        <taxon>Eukaryota</taxon>
        <taxon>Metamonada</taxon>
        <taxon>Preaxostyla</taxon>
        <taxon>Oxymonadida</taxon>
        <taxon>Streblomastigidae</taxon>
        <taxon>Streblomastix</taxon>
    </lineage>
</organism>
<feature type="non-terminal residue" evidence="1">
    <location>
        <position position="167"/>
    </location>
</feature>
<dbReference type="AlphaFoldDB" id="A0A5J4U491"/>
<dbReference type="Proteomes" id="UP000324800">
    <property type="component" value="Unassembled WGS sequence"/>
</dbReference>
<proteinExistence type="predicted"/>
<gene>
    <name evidence="1" type="ORF">EZS28_039513</name>
</gene>
<accession>A0A5J4U491</accession>
<sequence length="167" mass="18985">MKVKLADFGLARKLQEGRDYANFYGGTFQDCCICFGNEIDRLKRMNIWIEAIGFHNADLATLDILVRGGGHQSMAQTMEEVHNIFVQLAEKAPTAQIPHHETNLIYPQDSNNNFPSQIKQPQQNFQSPLRINKPNFNVIWNKKDFQCLRQIGSGGFGTICLVKEKLS</sequence>
<evidence type="ECO:0008006" key="3">
    <source>
        <dbReference type="Google" id="ProtNLM"/>
    </source>
</evidence>
<reference evidence="1 2" key="1">
    <citation type="submission" date="2019-03" db="EMBL/GenBank/DDBJ databases">
        <title>Single cell metagenomics reveals metabolic interactions within the superorganism composed of flagellate Streblomastix strix and complex community of Bacteroidetes bacteria on its surface.</title>
        <authorList>
            <person name="Treitli S.C."/>
            <person name="Kolisko M."/>
            <person name="Husnik F."/>
            <person name="Keeling P."/>
            <person name="Hampl V."/>
        </authorList>
    </citation>
    <scope>NUCLEOTIDE SEQUENCE [LARGE SCALE GENOMIC DNA]</scope>
    <source>
        <strain evidence="1">ST1C</strain>
    </source>
</reference>
<dbReference type="EMBL" id="SNRW01021011">
    <property type="protein sequence ID" value="KAA6364960.1"/>
    <property type="molecule type" value="Genomic_DNA"/>
</dbReference>
<name>A0A5J4U491_9EUKA</name>
<dbReference type="Gene3D" id="3.30.200.20">
    <property type="entry name" value="Phosphorylase Kinase, domain 1"/>
    <property type="match status" value="1"/>
</dbReference>
<protein>
    <recommendedName>
        <fullName evidence="3">Protein kinase domain-containing protein</fullName>
    </recommendedName>
</protein>